<organism evidence="2 3">
    <name type="scientific">Synaphobranchus kaupii</name>
    <name type="common">Kaup's arrowtooth eel</name>
    <dbReference type="NCBI Taxonomy" id="118154"/>
    <lineage>
        <taxon>Eukaryota</taxon>
        <taxon>Metazoa</taxon>
        <taxon>Chordata</taxon>
        <taxon>Craniata</taxon>
        <taxon>Vertebrata</taxon>
        <taxon>Euteleostomi</taxon>
        <taxon>Actinopterygii</taxon>
        <taxon>Neopterygii</taxon>
        <taxon>Teleostei</taxon>
        <taxon>Anguilliformes</taxon>
        <taxon>Synaphobranchidae</taxon>
        <taxon>Synaphobranchus</taxon>
    </lineage>
</organism>
<name>A0A9Q1E9Q3_SYNKA</name>
<feature type="compositionally biased region" description="Basic and acidic residues" evidence="1">
    <location>
        <begin position="39"/>
        <end position="48"/>
    </location>
</feature>
<proteinExistence type="predicted"/>
<dbReference type="AlphaFoldDB" id="A0A9Q1E9Q3"/>
<keyword evidence="3" id="KW-1185">Reference proteome</keyword>
<evidence type="ECO:0000313" key="3">
    <source>
        <dbReference type="Proteomes" id="UP001152622"/>
    </source>
</evidence>
<reference evidence="2" key="1">
    <citation type="journal article" date="2023" name="Science">
        <title>Genome structures resolve the early diversification of teleost fishes.</title>
        <authorList>
            <person name="Parey E."/>
            <person name="Louis A."/>
            <person name="Montfort J."/>
            <person name="Bouchez O."/>
            <person name="Roques C."/>
            <person name="Iampietro C."/>
            <person name="Lluch J."/>
            <person name="Castinel A."/>
            <person name="Donnadieu C."/>
            <person name="Desvignes T."/>
            <person name="Floi Bucao C."/>
            <person name="Jouanno E."/>
            <person name="Wen M."/>
            <person name="Mejri S."/>
            <person name="Dirks R."/>
            <person name="Jansen H."/>
            <person name="Henkel C."/>
            <person name="Chen W.J."/>
            <person name="Zahm M."/>
            <person name="Cabau C."/>
            <person name="Klopp C."/>
            <person name="Thompson A.W."/>
            <person name="Robinson-Rechavi M."/>
            <person name="Braasch I."/>
            <person name="Lecointre G."/>
            <person name="Bobe J."/>
            <person name="Postlethwait J.H."/>
            <person name="Berthelot C."/>
            <person name="Roest Crollius H."/>
            <person name="Guiguen Y."/>
        </authorList>
    </citation>
    <scope>NUCLEOTIDE SEQUENCE</scope>
    <source>
        <strain evidence="2">WJC10195</strain>
    </source>
</reference>
<dbReference type="EMBL" id="JAINUF010000021">
    <property type="protein sequence ID" value="KAJ8334833.1"/>
    <property type="molecule type" value="Genomic_DNA"/>
</dbReference>
<gene>
    <name evidence="2" type="ORF">SKAU_G00404720</name>
</gene>
<sequence>MRHGRAPGRPPHASTYPHYDLGEEEESAPVPGPVLMDSQYRRAHERAPSDSTLSFRLPQSERLGSGQPTRGATVSRYR</sequence>
<comment type="caution">
    <text evidence="2">The sequence shown here is derived from an EMBL/GenBank/DDBJ whole genome shotgun (WGS) entry which is preliminary data.</text>
</comment>
<evidence type="ECO:0000256" key="1">
    <source>
        <dbReference type="SAM" id="MobiDB-lite"/>
    </source>
</evidence>
<dbReference type="Proteomes" id="UP001152622">
    <property type="component" value="Chromosome 21"/>
</dbReference>
<protein>
    <submittedName>
        <fullName evidence="2">Uncharacterized protein</fullName>
    </submittedName>
</protein>
<evidence type="ECO:0000313" key="2">
    <source>
        <dbReference type="EMBL" id="KAJ8334833.1"/>
    </source>
</evidence>
<feature type="region of interest" description="Disordered" evidence="1">
    <location>
        <begin position="1"/>
        <end position="78"/>
    </location>
</feature>
<accession>A0A9Q1E9Q3</accession>